<gene>
    <name evidence="2" type="ORF">A2Y62_11150</name>
</gene>
<evidence type="ECO:0000313" key="3">
    <source>
        <dbReference type="Proteomes" id="UP000178943"/>
    </source>
</evidence>
<reference evidence="2 3" key="1">
    <citation type="journal article" date="2016" name="Nat. Commun.">
        <title>Thousands of microbial genomes shed light on interconnected biogeochemical processes in an aquifer system.</title>
        <authorList>
            <person name="Anantharaman K."/>
            <person name="Brown C.T."/>
            <person name="Hug L.A."/>
            <person name="Sharon I."/>
            <person name="Castelle C.J."/>
            <person name="Probst A.J."/>
            <person name="Thomas B.C."/>
            <person name="Singh A."/>
            <person name="Wilkins M.J."/>
            <person name="Karaoz U."/>
            <person name="Brodie E.L."/>
            <person name="Williams K.H."/>
            <person name="Hubbard S.S."/>
            <person name="Banfield J.F."/>
        </authorList>
    </citation>
    <scope>NUCLEOTIDE SEQUENCE [LARGE SCALE GENOMIC DNA]</scope>
</reference>
<proteinExistence type="predicted"/>
<feature type="region of interest" description="Disordered" evidence="1">
    <location>
        <begin position="66"/>
        <end position="95"/>
    </location>
</feature>
<organism evidence="2 3">
    <name type="scientific">Candidatus Fischerbacteria bacterium RBG_13_37_8</name>
    <dbReference type="NCBI Taxonomy" id="1817863"/>
    <lineage>
        <taxon>Bacteria</taxon>
        <taxon>Candidatus Fischeribacteriota</taxon>
    </lineage>
</organism>
<sequence length="123" mass="13467">MQDSLSRVFNILGTAVGAWGVSADSDSAVFPAVNLEARIAKDKGLALSAHYFKLIGMARSPLWQPPSHAKLPKSPLSPTSSTSIKKKSRNYSNKQQQIYINWETSSSNARTRNHCWALPPVGE</sequence>
<dbReference type="AlphaFoldDB" id="A0A1F5VWN3"/>
<dbReference type="Proteomes" id="UP000178943">
    <property type="component" value="Unassembled WGS sequence"/>
</dbReference>
<protein>
    <submittedName>
        <fullName evidence="2">Uncharacterized protein</fullName>
    </submittedName>
</protein>
<accession>A0A1F5VWN3</accession>
<feature type="compositionally biased region" description="Low complexity" evidence="1">
    <location>
        <begin position="72"/>
        <end position="83"/>
    </location>
</feature>
<name>A0A1F5VWN3_9BACT</name>
<dbReference type="EMBL" id="MFGW01000042">
    <property type="protein sequence ID" value="OGF67677.1"/>
    <property type="molecule type" value="Genomic_DNA"/>
</dbReference>
<evidence type="ECO:0000256" key="1">
    <source>
        <dbReference type="SAM" id="MobiDB-lite"/>
    </source>
</evidence>
<comment type="caution">
    <text evidence="2">The sequence shown here is derived from an EMBL/GenBank/DDBJ whole genome shotgun (WGS) entry which is preliminary data.</text>
</comment>
<dbReference type="STRING" id="1817863.A2Y62_11150"/>
<evidence type="ECO:0000313" key="2">
    <source>
        <dbReference type="EMBL" id="OGF67677.1"/>
    </source>
</evidence>